<dbReference type="SUPFAM" id="SSF160272">
    <property type="entry name" value="Shew3726-like"/>
    <property type="match status" value="1"/>
</dbReference>
<name>A0ABU9MZG0_9GAMM</name>
<evidence type="ECO:0000313" key="2">
    <source>
        <dbReference type="Proteomes" id="UP001447008"/>
    </source>
</evidence>
<keyword evidence="2" id="KW-1185">Reference proteome</keyword>
<comment type="caution">
    <text evidence="1">The sequence shown here is derived from an EMBL/GenBank/DDBJ whole genome shotgun (WGS) entry which is preliminary data.</text>
</comment>
<protein>
    <submittedName>
        <fullName evidence="1">DUF1488 family protein</fullName>
    </submittedName>
</protein>
<reference evidence="1 2" key="1">
    <citation type="submission" date="2024-03" db="EMBL/GenBank/DDBJ databases">
        <title>Pseudoalteromonas qingdaonensis sp. nov., isolated from the intestines of marine benthic organisms.</title>
        <authorList>
            <person name="Lin X."/>
            <person name="Fang S."/>
            <person name="Hu X."/>
        </authorList>
    </citation>
    <scope>NUCLEOTIDE SEQUENCE [LARGE SCALE GENOMIC DNA]</scope>
    <source>
        <strain evidence="1 2">YIC-827</strain>
    </source>
</reference>
<organism evidence="1 2">
    <name type="scientific">Pseudoalteromonas qingdaonensis</name>
    <dbReference type="NCBI Taxonomy" id="3131913"/>
    <lineage>
        <taxon>Bacteria</taxon>
        <taxon>Pseudomonadati</taxon>
        <taxon>Pseudomonadota</taxon>
        <taxon>Gammaproteobacteria</taxon>
        <taxon>Alteromonadales</taxon>
        <taxon>Pseudoalteromonadaceae</taxon>
        <taxon>Pseudoalteromonas</taxon>
    </lineage>
</organism>
<accession>A0ABU9MZG0</accession>
<dbReference type="Gene3D" id="3.30.160.140">
    <property type="entry name" value="Shew3726-like"/>
    <property type="match status" value="1"/>
</dbReference>
<dbReference type="EMBL" id="JBCGCU010000009">
    <property type="protein sequence ID" value="MEM0515749.1"/>
    <property type="molecule type" value="Genomic_DNA"/>
</dbReference>
<dbReference type="Proteomes" id="UP001447008">
    <property type="component" value="Unassembled WGS sequence"/>
</dbReference>
<sequence length="79" mass="9091">MNQAIQFVDRVEYENGVITFYAMVNGLLLPCIIELKVKERSDALAHFAEHRFDYEELAEQQIEEEAFGEEGEVQIKALA</sequence>
<dbReference type="InterPro" id="IPR036692">
    <property type="entry name" value="Shew3726-like_sf"/>
</dbReference>
<evidence type="ECO:0000313" key="1">
    <source>
        <dbReference type="EMBL" id="MEM0515749.1"/>
    </source>
</evidence>
<dbReference type="Pfam" id="PF07369">
    <property type="entry name" value="DUF1488"/>
    <property type="match status" value="1"/>
</dbReference>
<gene>
    <name evidence="1" type="ORF">WCN91_10055</name>
</gene>
<dbReference type="InterPro" id="IPR009962">
    <property type="entry name" value="DUF1488"/>
</dbReference>
<proteinExistence type="predicted"/>
<dbReference type="RefSeq" id="WP_105188779.1">
    <property type="nucleotide sequence ID" value="NZ_JBCGCU010000009.1"/>
</dbReference>